<gene>
    <name evidence="1" type="ORF">BLNAU_10699</name>
</gene>
<organism evidence="1 2">
    <name type="scientific">Blattamonas nauphoetae</name>
    <dbReference type="NCBI Taxonomy" id="2049346"/>
    <lineage>
        <taxon>Eukaryota</taxon>
        <taxon>Metamonada</taxon>
        <taxon>Preaxostyla</taxon>
        <taxon>Oxymonadida</taxon>
        <taxon>Blattamonas</taxon>
    </lineage>
</organism>
<dbReference type="EMBL" id="JARBJD010000079">
    <property type="protein sequence ID" value="KAK2954367.1"/>
    <property type="molecule type" value="Genomic_DNA"/>
</dbReference>
<protein>
    <submittedName>
        <fullName evidence="1">Uncharacterized protein</fullName>
    </submittedName>
</protein>
<keyword evidence="2" id="KW-1185">Reference proteome</keyword>
<dbReference type="Proteomes" id="UP001281761">
    <property type="component" value="Unassembled WGS sequence"/>
</dbReference>
<comment type="caution">
    <text evidence="1">The sequence shown here is derived from an EMBL/GenBank/DDBJ whole genome shotgun (WGS) entry which is preliminary data.</text>
</comment>
<reference evidence="1 2" key="1">
    <citation type="journal article" date="2022" name="bioRxiv">
        <title>Genomics of Preaxostyla Flagellates Illuminates Evolutionary Transitions and the Path Towards Mitochondrial Loss.</title>
        <authorList>
            <person name="Novak L.V.F."/>
            <person name="Treitli S.C."/>
            <person name="Pyrih J."/>
            <person name="Halakuc P."/>
            <person name="Pipaliya S.V."/>
            <person name="Vacek V."/>
            <person name="Brzon O."/>
            <person name="Soukal P."/>
            <person name="Eme L."/>
            <person name="Dacks J.B."/>
            <person name="Karnkowska A."/>
            <person name="Elias M."/>
            <person name="Hampl V."/>
        </authorList>
    </citation>
    <scope>NUCLEOTIDE SEQUENCE [LARGE SCALE GENOMIC DNA]</scope>
    <source>
        <strain evidence="1">NAU3</strain>
        <tissue evidence="1">Gut</tissue>
    </source>
</reference>
<sequence>MKFQPSLDIYLEAKAVKFLKSVDLNYQKKADAFLNSFGRATDESLTNFIQSIVVLVSSPSQVIATSAMEMLKYLIVYCSATIRLALVKADLMHQLILTLNPLSLSFAEAVDMHINVMKIVQSSLWLTTPYGLSRLKIKGDNAQQAVHETVLKQVLFPSEEYISHLCANRFLIIDGDLSKYFLDLLAQLIWTCPHYQPTMDFVIRMPVVLAIPSCLAFLEENRSFWSFLVFMVNFQWGWNCERGKVRQISKTVHRMLRMEGIADVIEEKLRNDKRGLYGGDIIANSIKWNNQQGMNLHDVGRNEQEPAILWTSF</sequence>
<proteinExistence type="predicted"/>
<evidence type="ECO:0000313" key="1">
    <source>
        <dbReference type="EMBL" id="KAK2954367.1"/>
    </source>
</evidence>
<name>A0ABQ9XPL3_9EUKA</name>
<accession>A0ABQ9XPL3</accession>
<evidence type="ECO:0000313" key="2">
    <source>
        <dbReference type="Proteomes" id="UP001281761"/>
    </source>
</evidence>